<keyword evidence="2" id="KW-1185">Reference proteome</keyword>
<name>A0A2T5J5J6_9SPHI</name>
<dbReference type="EMBL" id="QAOQ01000009">
    <property type="protein sequence ID" value="PTQ93251.1"/>
    <property type="molecule type" value="Genomic_DNA"/>
</dbReference>
<reference evidence="1 2" key="1">
    <citation type="submission" date="2018-04" db="EMBL/GenBank/DDBJ databases">
        <title>Genomic Encyclopedia of Archaeal and Bacterial Type Strains, Phase II (KMG-II): from individual species to whole genera.</title>
        <authorList>
            <person name="Goeker M."/>
        </authorList>
    </citation>
    <scope>NUCLEOTIDE SEQUENCE [LARGE SCALE GENOMIC DNA]</scope>
    <source>
        <strain evidence="1 2">DSM 26809</strain>
    </source>
</reference>
<protein>
    <submittedName>
        <fullName evidence="1">Uncharacterized protein</fullName>
    </submittedName>
</protein>
<evidence type="ECO:0000313" key="1">
    <source>
        <dbReference type="EMBL" id="PTQ93251.1"/>
    </source>
</evidence>
<accession>A0A2T5J5J6</accession>
<comment type="caution">
    <text evidence="1">The sequence shown here is derived from an EMBL/GenBank/DDBJ whole genome shotgun (WGS) entry which is preliminary data.</text>
</comment>
<dbReference type="OrthoDB" id="797407at2"/>
<gene>
    <name evidence="1" type="ORF">C8P68_109123</name>
</gene>
<dbReference type="Proteomes" id="UP000244168">
    <property type="component" value="Unassembled WGS sequence"/>
</dbReference>
<sequence>MLVENPLALRYILPDDVYLLRNEKPAFAITDSTAPLPEPIAEAPIQVTAPAAEQAVNITETPAPIVAEPVINITPPQPIVQIPVVPQPATQTPASAFKYLGGFGKQFLVLVNYPAHEFMDDAHLNALEATLGRIGFIRADIAIFNLHQHAGKTYAEIREHFKPERTLIMGADALPQGLKQPPTNQVIRAGNRSLLYTFSFTDMLGNKENTRAFWEQVKTI</sequence>
<proteinExistence type="predicted"/>
<dbReference type="AlphaFoldDB" id="A0A2T5J5J6"/>
<evidence type="ECO:0000313" key="2">
    <source>
        <dbReference type="Proteomes" id="UP000244168"/>
    </source>
</evidence>
<organism evidence="1 2">
    <name type="scientific">Mucilaginibacter yixingensis</name>
    <dbReference type="NCBI Taxonomy" id="1295612"/>
    <lineage>
        <taxon>Bacteria</taxon>
        <taxon>Pseudomonadati</taxon>
        <taxon>Bacteroidota</taxon>
        <taxon>Sphingobacteriia</taxon>
        <taxon>Sphingobacteriales</taxon>
        <taxon>Sphingobacteriaceae</taxon>
        <taxon>Mucilaginibacter</taxon>
    </lineage>
</organism>
<dbReference type="RefSeq" id="WP_107831127.1">
    <property type="nucleotide sequence ID" value="NZ_CP160205.1"/>
</dbReference>